<accession>A0A1B1YSP0</accession>
<dbReference type="InterPro" id="IPR013974">
    <property type="entry name" value="SAF"/>
</dbReference>
<evidence type="ECO:0000313" key="10">
    <source>
        <dbReference type="Proteomes" id="UP000092952"/>
    </source>
</evidence>
<dbReference type="SMART" id="SM00858">
    <property type="entry name" value="SAF"/>
    <property type="match status" value="1"/>
</dbReference>
<evidence type="ECO:0000256" key="7">
    <source>
        <dbReference type="RuleBase" id="RU362063"/>
    </source>
</evidence>
<dbReference type="STRING" id="1810504.PG2T_05715"/>
<dbReference type="Gene3D" id="2.30.30.760">
    <property type="match status" value="1"/>
</dbReference>
<evidence type="ECO:0000256" key="1">
    <source>
        <dbReference type="ARBA" id="ARBA00004418"/>
    </source>
</evidence>
<dbReference type="KEGG" id="gbi:PG2T_05715"/>
<proteinExistence type="inferred from homology"/>
<dbReference type="Pfam" id="PF17656">
    <property type="entry name" value="ChapFlgA_N"/>
    <property type="match status" value="1"/>
</dbReference>
<keyword evidence="10" id="KW-1185">Reference proteome</keyword>
<dbReference type="CDD" id="cd11614">
    <property type="entry name" value="SAF_CpaB_FlgA_like"/>
    <property type="match status" value="1"/>
</dbReference>
<evidence type="ECO:0000256" key="4">
    <source>
        <dbReference type="ARBA" id="ARBA00022729"/>
    </source>
</evidence>
<evidence type="ECO:0000256" key="6">
    <source>
        <dbReference type="ARBA" id="ARBA00025643"/>
    </source>
</evidence>
<reference evidence="10" key="1">
    <citation type="submission" date="2016-03" db="EMBL/GenBank/DDBJ databases">
        <title>Complete genome sequence of Solimmundus cernigliae, representing a novel lineage of polycyclic aromatic hydrocarbon degraders within the Gammaproteobacteria.</title>
        <authorList>
            <person name="Singleton D.R."/>
            <person name="Dickey A.N."/>
            <person name="Scholl E.H."/>
            <person name="Wright F.A."/>
            <person name="Aitken M.D."/>
        </authorList>
    </citation>
    <scope>NUCLEOTIDE SEQUENCE [LARGE SCALE GENOMIC DNA]</scope>
    <source>
        <strain evidence="10">TR3.2</strain>
    </source>
</reference>
<feature type="chain" id="PRO_5008446236" description="Flagella basal body P-ring formation protein FlgA" evidence="7">
    <location>
        <begin position="18"/>
        <end position="224"/>
    </location>
</feature>
<protein>
    <recommendedName>
        <fullName evidence="3 7">Flagella basal body P-ring formation protein FlgA</fullName>
    </recommendedName>
</protein>
<evidence type="ECO:0000256" key="5">
    <source>
        <dbReference type="ARBA" id="ARBA00022764"/>
    </source>
</evidence>
<dbReference type="InterPro" id="IPR041231">
    <property type="entry name" value="FlgA_N"/>
</dbReference>
<evidence type="ECO:0000313" key="9">
    <source>
        <dbReference type="EMBL" id="ANX03739.1"/>
    </source>
</evidence>
<keyword evidence="4 7" id="KW-0732">Signal</keyword>
<evidence type="ECO:0000256" key="2">
    <source>
        <dbReference type="ARBA" id="ARBA00010474"/>
    </source>
</evidence>
<evidence type="ECO:0000259" key="8">
    <source>
        <dbReference type="SMART" id="SM00858"/>
    </source>
</evidence>
<dbReference type="NCBIfam" id="TIGR03170">
    <property type="entry name" value="flgA_cterm"/>
    <property type="match status" value="1"/>
</dbReference>
<comment type="subcellular location">
    <subcellularLocation>
        <location evidence="1 7">Periplasm</location>
    </subcellularLocation>
</comment>
<name>A0A1B1YSP0_9GAMM</name>
<feature type="signal peptide" evidence="7">
    <location>
        <begin position="1"/>
        <end position="17"/>
    </location>
</feature>
<feature type="domain" description="SAF" evidence="8">
    <location>
        <begin position="99"/>
        <end position="161"/>
    </location>
</feature>
<dbReference type="PANTHER" id="PTHR36307:SF1">
    <property type="entry name" value="FLAGELLA BASAL BODY P-RING FORMATION PROTEIN FLGA"/>
    <property type="match status" value="1"/>
</dbReference>
<keyword evidence="7" id="KW-1005">Bacterial flagellum biogenesis</keyword>
<dbReference type="PANTHER" id="PTHR36307">
    <property type="entry name" value="FLAGELLA BASAL BODY P-RING FORMATION PROTEIN FLGA"/>
    <property type="match status" value="1"/>
</dbReference>
<dbReference type="Pfam" id="PF13144">
    <property type="entry name" value="ChapFlgA"/>
    <property type="match status" value="1"/>
</dbReference>
<dbReference type="InParanoid" id="A0A1B1YSP0"/>
<dbReference type="InterPro" id="IPR039246">
    <property type="entry name" value="Flagellar_FlgA"/>
</dbReference>
<dbReference type="AlphaFoldDB" id="A0A1B1YSP0"/>
<dbReference type="GO" id="GO:0044780">
    <property type="term" value="P:bacterial-type flagellum assembly"/>
    <property type="evidence" value="ECO:0007669"/>
    <property type="project" value="InterPro"/>
</dbReference>
<dbReference type="EMBL" id="CP014671">
    <property type="protein sequence ID" value="ANX03739.1"/>
    <property type="molecule type" value="Genomic_DNA"/>
</dbReference>
<dbReference type="FunCoup" id="A0A1B1YSP0">
    <property type="interactions" value="32"/>
</dbReference>
<dbReference type="InterPro" id="IPR017585">
    <property type="entry name" value="SAF_FlgA"/>
</dbReference>
<organism evidence="9 10">
    <name type="scientific">Immundisolibacter cernigliae</name>
    <dbReference type="NCBI Taxonomy" id="1810504"/>
    <lineage>
        <taxon>Bacteria</taxon>
        <taxon>Pseudomonadati</taxon>
        <taxon>Pseudomonadota</taxon>
        <taxon>Gammaproteobacteria</taxon>
        <taxon>Immundisolibacterales</taxon>
        <taxon>Immundisolibacteraceae</taxon>
        <taxon>Immundisolibacter</taxon>
    </lineage>
</organism>
<keyword evidence="5 7" id="KW-0574">Periplasm</keyword>
<dbReference type="Proteomes" id="UP000092952">
    <property type="component" value="Chromosome"/>
</dbReference>
<dbReference type="Gene3D" id="3.90.1210.10">
    <property type="entry name" value="Antifreeze-like/N-acetylneuraminic acid synthase C-terminal domain"/>
    <property type="match status" value="1"/>
</dbReference>
<gene>
    <name evidence="9" type="ORF">PG2T_05715</name>
</gene>
<evidence type="ECO:0000256" key="3">
    <source>
        <dbReference type="ARBA" id="ARBA00014754"/>
    </source>
</evidence>
<comment type="function">
    <text evidence="6 7">Involved in the assembly process of the P-ring formation. It may associate with FlgF on the rod constituting a structure essential for the P-ring assembly or may act as a modulator protein for the P-ring assembly.</text>
</comment>
<dbReference type="GO" id="GO:0042597">
    <property type="term" value="C:periplasmic space"/>
    <property type="evidence" value="ECO:0007669"/>
    <property type="project" value="UniProtKB-SubCell"/>
</dbReference>
<sequence>MALVLLLCSASASAVQAPSTLVDAARRAALAAAREAGVNNPTATVANPDPRLRLANCPAPLAAKLTGQTRLPGRAVVRVACPGAPGWAVHLPVSVQAKADVLVAARPLPRGHRIQASDLRRQTLELGALNGQYLLDESAALGQALRRGIASGERLAPALLQAPVLVRRGDPVMMQLQSDNFVIHANGRAMASGGAGERIAVENLSSKRVVHGTVTGDGRVTVEF</sequence>
<comment type="similarity">
    <text evidence="2 7">Belongs to the FlgA family.</text>
</comment>